<dbReference type="EMBL" id="LGRX02016163">
    <property type="protein sequence ID" value="KAK3262478.1"/>
    <property type="molecule type" value="Genomic_DNA"/>
</dbReference>
<dbReference type="Proteomes" id="UP001190700">
    <property type="component" value="Unassembled WGS sequence"/>
</dbReference>
<feature type="non-terminal residue" evidence="1">
    <location>
        <position position="1"/>
    </location>
</feature>
<keyword evidence="2" id="KW-1185">Reference proteome</keyword>
<evidence type="ECO:0000313" key="2">
    <source>
        <dbReference type="Proteomes" id="UP001190700"/>
    </source>
</evidence>
<name>A0AAE0FMH1_9CHLO</name>
<reference evidence="1 2" key="1">
    <citation type="journal article" date="2015" name="Genome Biol. Evol.">
        <title>Comparative Genomics of a Bacterivorous Green Alga Reveals Evolutionary Causalities and Consequences of Phago-Mixotrophic Mode of Nutrition.</title>
        <authorList>
            <person name="Burns J.A."/>
            <person name="Paasch A."/>
            <person name="Narechania A."/>
            <person name="Kim E."/>
        </authorList>
    </citation>
    <scope>NUCLEOTIDE SEQUENCE [LARGE SCALE GENOMIC DNA]</scope>
    <source>
        <strain evidence="1 2">PLY_AMNH</strain>
    </source>
</reference>
<proteinExistence type="predicted"/>
<comment type="caution">
    <text evidence="1">The sequence shown here is derived from an EMBL/GenBank/DDBJ whole genome shotgun (WGS) entry which is preliminary data.</text>
</comment>
<gene>
    <name evidence="1" type="ORF">CYMTET_28669</name>
</gene>
<evidence type="ECO:0000313" key="1">
    <source>
        <dbReference type="EMBL" id="KAK3262478.1"/>
    </source>
</evidence>
<sequence length="106" mass="11054">WLLALLEASVYDPLVEWSQAHQAEHERRGMETVVAGRRSGAECVWLTLGAGAGACAWLDVGAGAECKPTLAWVDVGSGAECVQVDVGSVVECAGLTLAVVRECVQG</sequence>
<dbReference type="AlphaFoldDB" id="A0AAE0FMH1"/>
<protein>
    <submittedName>
        <fullName evidence="1">Uncharacterized protein</fullName>
    </submittedName>
</protein>
<accession>A0AAE0FMH1</accession>
<organism evidence="1 2">
    <name type="scientific">Cymbomonas tetramitiformis</name>
    <dbReference type="NCBI Taxonomy" id="36881"/>
    <lineage>
        <taxon>Eukaryota</taxon>
        <taxon>Viridiplantae</taxon>
        <taxon>Chlorophyta</taxon>
        <taxon>Pyramimonadophyceae</taxon>
        <taxon>Pyramimonadales</taxon>
        <taxon>Pyramimonadaceae</taxon>
        <taxon>Cymbomonas</taxon>
    </lineage>
</organism>